<name>A0A4Y2QDK5_ARAVE</name>
<evidence type="ECO:0000313" key="2">
    <source>
        <dbReference type="Proteomes" id="UP000499080"/>
    </source>
</evidence>
<organism evidence="1 2">
    <name type="scientific">Araneus ventricosus</name>
    <name type="common">Orbweaver spider</name>
    <name type="synonym">Epeira ventricosa</name>
    <dbReference type="NCBI Taxonomy" id="182803"/>
    <lineage>
        <taxon>Eukaryota</taxon>
        <taxon>Metazoa</taxon>
        <taxon>Ecdysozoa</taxon>
        <taxon>Arthropoda</taxon>
        <taxon>Chelicerata</taxon>
        <taxon>Arachnida</taxon>
        <taxon>Araneae</taxon>
        <taxon>Araneomorphae</taxon>
        <taxon>Entelegynae</taxon>
        <taxon>Araneoidea</taxon>
        <taxon>Araneidae</taxon>
        <taxon>Araneus</taxon>
    </lineage>
</organism>
<dbReference type="EMBL" id="BGPR01137627">
    <property type="protein sequence ID" value="GBN60376.1"/>
    <property type="molecule type" value="Genomic_DNA"/>
</dbReference>
<gene>
    <name evidence="1" type="ORF">AVEN_70757_1</name>
</gene>
<reference evidence="1 2" key="1">
    <citation type="journal article" date="2019" name="Sci. Rep.">
        <title>Orb-weaving spider Araneus ventricosus genome elucidates the spidroin gene catalogue.</title>
        <authorList>
            <person name="Kono N."/>
            <person name="Nakamura H."/>
            <person name="Ohtoshi R."/>
            <person name="Moran D.A.P."/>
            <person name="Shinohara A."/>
            <person name="Yoshida Y."/>
            <person name="Fujiwara M."/>
            <person name="Mori M."/>
            <person name="Tomita M."/>
            <person name="Arakawa K."/>
        </authorList>
    </citation>
    <scope>NUCLEOTIDE SEQUENCE [LARGE SCALE GENOMIC DNA]</scope>
</reference>
<proteinExistence type="predicted"/>
<sequence>MGLDFAVASTGGMGPKLAHKALESQFRVSLLTANDAFFIVEDLWVHIVISVN</sequence>
<protein>
    <submittedName>
        <fullName evidence="1">Uncharacterized protein</fullName>
    </submittedName>
</protein>
<feature type="non-terminal residue" evidence="1">
    <location>
        <position position="52"/>
    </location>
</feature>
<keyword evidence="2" id="KW-1185">Reference proteome</keyword>
<comment type="caution">
    <text evidence="1">The sequence shown here is derived from an EMBL/GenBank/DDBJ whole genome shotgun (WGS) entry which is preliminary data.</text>
</comment>
<evidence type="ECO:0000313" key="1">
    <source>
        <dbReference type="EMBL" id="GBN60376.1"/>
    </source>
</evidence>
<accession>A0A4Y2QDK5</accession>
<dbReference type="Proteomes" id="UP000499080">
    <property type="component" value="Unassembled WGS sequence"/>
</dbReference>
<dbReference type="AlphaFoldDB" id="A0A4Y2QDK5"/>